<dbReference type="Proteomes" id="UP000231279">
    <property type="component" value="Unassembled WGS sequence"/>
</dbReference>
<keyword evidence="3" id="KW-1185">Reference proteome</keyword>
<dbReference type="InterPro" id="IPR036047">
    <property type="entry name" value="F-box-like_dom_sf"/>
</dbReference>
<dbReference type="InterPro" id="IPR053772">
    <property type="entry name" value="At1g61320/At1g61330-like"/>
</dbReference>
<evidence type="ECO:0000313" key="2">
    <source>
        <dbReference type="EMBL" id="PIN15060.1"/>
    </source>
</evidence>
<dbReference type="InterPro" id="IPR001810">
    <property type="entry name" value="F-box_dom"/>
</dbReference>
<dbReference type="Pfam" id="PF23622">
    <property type="entry name" value="LRR_At1g61320_AtMIF1"/>
    <property type="match status" value="1"/>
</dbReference>
<dbReference type="AlphaFoldDB" id="A0A2G9HCN5"/>
<proteinExistence type="predicted"/>
<dbReference type="OrthoDB" id="976179at2759"/>
<dbReference type="InterPro" id="IPR032675">
    <property type="entry name" value="LRR_dom_sf"/>
</dbReference>
<organism evidence="2 3">
    <name type="scientific">Handroanthus impetiginosus</name>
    <dbReference type="NCBI Taxonomy" id="429701"/>
    <lineage>
        <taxon>Eukaryota</taxon>
        <taxon>Viridiplantae</taxon>
        <taxon>Streptophyta</taxon>
        <taxon>Embryophyta</taxon>
        <taxon>Tracheophyta</taxon>
        <taxon>Spermatophyta</taxon>
        <taxon>Magnoliopsida</taxon>
        <taxon>eudicotyledons</taxon>
        <taxon>Gunneridae</taxon>
        <taxon>Pentapetalae</taxon>
        <taxon>asterids</taxon>
        <taxon>lamiids</taxon>
        <taxon>Lamiales</taxon>
        <taxon>Bignoniaceae</taxon>
        <taxon>Crescentiina</taxon>
        <taxon>Tabebuia alliance</taxon>
        <taxon>Handroanthus</taxon>
    </lineage>
</organism>
<accession>A0A2G9HCN5</accession>
<evidence type="ECO:0000259" key="1">
    <source>
        <dbReference type="PROSITE" id="PS50181"/>
    </source>
</evidence>
<feature type="domain" description="F-box" evidence="1">
    <location>
        <begin position="5"/>
        <end position="53"/>
    </location>
</feature>
<sequence length="435" mass="49331">MEENLDLITSLPNEILKHIISMISFKEAVQTSTLSTSWRSLFSVLSVNIEQDLGQANTTQAKNKLEEIIKAFLQSGESLKLYLSLCNQPFAIATKGAHGELHLDFSVQKQLEKVPSNLSMILEQSSFSCPAFAYVKILQLKSVPNLVGNLVNDLFSSCQNLESLKLEKCFGLENLEIKTNGFLKSFEIADCRNIVRVEISAENLNFFSYEGAYAIIQLIEVPNLVDFALNLRDGSGNNAFDCEDALALLCSVKDVEILTMSSWLLEALCSSGVIFNQLDFQFNNLKELWCVCPKISSKIRDSLACFLNVTPSLEQLFVKIDETSTSPLEFPLSNQYWHEPHLWKDYATVKSSAYQLKDLKTIKIIGFKDEKDELLLMDLLLHYAINLKDMTVDSWRVSRIPYSQLIYVKVKYMLISCPNTSYYFVLTKAKNYNLN</sequence>
<dbReference type="PROSITE" id="PS50181">
    <property type="entry name" value="FBOX"/>
    <property type="match status" value="1"/>
</dbReference>
<evidence type="ECO:0000313" key="3">
    <source>
        <dbReference type="Proteomes" id="UP000231279"/>
    </source>
</evidence>
<name>A0A2G9HCN5_9LAMI</name>
<dbReference type="Pfam" id="PF00646">
    <property type="entry name" value="F-box"/>
    <property type="match status" value="1"/>
</dbReference>
<dbReference type="Gene3D" id="3.80.10.10">
    <property type="entry name" value="Ribonuclease Inhibitor"/>
    <property type="match status" value="1"/>
</dbReference>
<reference evidence="3" key="1">
    <citation type="journal article" date="2018" name="Gigascience">
        <title>Genome assembly of the Pink Ipe (Handroanthus impetiginosus, Bignoniaceae), a highly valued, ecologically keystone Neotropical timber forest tree.</title>
        <authorList>
            <person name="Silva-Junior O.B."/>
            <person name="Grattapaglia D."/>
            <person name="Novaes E."/>
            <person name="Collevatti R.G."/>
        </authorList>
    </citation>
    <scope>NUCLEOTIDE SEQUENCE [LARGE SCALE GENOMIC DNA]</scope>
    <source>
        <strain evidence="3">cv. UFG-1</strain>
    </source>
</reference>
<dbReference type="SUPFAM" id="SSF52047">
    <property type="entry name" value="RNI-like"/>
    <property type="match status" value="1"/>
</dbReference>
<dbReference type="PANTHER" id="PTHR34145:SF53">
    <property type="entry name" value="LEUCINE-RICH REPEAT DOMAIN SUPERFAMILY"/>
    <property type="match status" value="1"/>
</dbReference>
<dbReference type="PANTHER" id="PTHR34145">
    <property type="entry name" value="OS02G0105600 PROTEIN"/>
    <property type="match status" value="1"/>
</dbReference>
<dbReference type="STRING" id="429701.A0A2G9HCN5"/>
<protein>
    <recommendedName>
        <fullName evidence="1">F-box domain-containing protein</fullName>
    </recommendedName>
</protein>
<dbReference type="InterPro" id="IPR055357">
    <property type="entry name" value="LRR_At1g61320_AtMIF1"/>
</dbReference>
<gene>
    <name evidence="2" type="ORF">CDL12_12291</name>
</gene>
<comment type="caution">
    <text evidence="2">The sequence shown here is derived from an EMBL/GenBank/DDBJ whole genome shotgun (WGS) entry which is preliminary data.</text>
</comment>
<dbReference type="SUPFAM" id="SSF81383">
    <property type="entry name" value="F-box domain"/>
    <property type="match status" value="1"/>
</dbReference>
<dbReference type="EMBL" id="NKXS01002160">
    <property type="protein sequence ID" value="PIN15060.1"/>
    <property type="molecule type" value="Genomic_DNA"/>
</dbReference>